<dbReference type="Proteomes" id="UP001240447">
    <property type="component" value="Unassembled WGS sequence"/>
</dbReference>
<name>A0ABT9NTF2_9ACTN</name>
<proteinExistence type="predicted"/>
<organism evidence="2 3">
    <name type="scientific">Nocardioides massiliensis</name>
    <dbReference type="NCBI Taxonomy" id="1325935"/>
    <lineage>
        <taxon>Bacteria</taxon>
        <taxon>Bacillati</taxon>
        <taxon>Actinomycetota</taxon>
        <taxon>Actinomycetes</taxon>
        <taxon>Propionibacteriales</taxon>
        <taxon>Nocardioidaceae</taxon>
        <taxon>Nocardioides</taxon>
    </lineage>
</organism>
<evidence type="ECO:0000313" key="3">
    <source>
        <dbReference type="Proteomes" id="UP001240447"/>
    </source>
</evidence>
<accession>A0ABT9NTF2</accession>
<comment type="caution">
    <text evidence="2">The sequence shown here is derived from an EMBL/GenBank/DDBJ whole genome shotgun (WGS) entry which is preliminary data.</text>
</comment>
<gene>
    <name evidence="2" type="ORF">J2S59_003493</name>
</gene>
<dbReference type="EMBL" id="JAUSQM010000001">
    <property type="protein sequence ID" value="MDP9823684.1"/>
    <property type="molecule type" value="Genomic_DNA"/>
</dbReference>
<evidence type="ECO:0000313" key="2">
    <source>
        <dbReference type="EMBL" id="MDP9823684.1"/>
    </source>
</evidence>
<evidence type="ECO:0000256" key="1">
    <source>
        <dbReference type="SAM" id="MobiDB-lite"/>
    </source>
</evidence>
<keyword evidence="3" id="KW-1185">Reference proteome</keyword>
<feature type="region of interest" description="Disordered" evidence="1">
    <location>
        <begin position="36"/>
        <end position="55"/>
    </location>
</feature>
<reference evidence="2 3" key="1">
    <citation type="submission" date="2023-07" db="EMBL/GenBank/DDBJ databases">
        <title>Sequencing the genomes of 1000 actinobacteria strains.</title>
        <authorList>
            <person name="Klenk H.-P."/>
        </authorList>
    </citation>
    <scope>NUCLEOTIDE SEQUENCE [LARGE SCALE GENOMIC DNA]</scope>
    <source>
        <strain evidence="2 3">GD13</strain>
    </source>
</reference>
<protein>
    <submittedName>
        <fullName evidence="2">Uncharacterized protein</fullName>
    </submittedName>
</protein>
<sequence>MSPSSRTLVVRDCRGQIPRMPSLRIVFATVLREMTSPSSRRSARILGAPETSSDSPWNQAILASILSARTARFEGSRLDQA</sequence>